<organism evidence="1">
    <name type="scientific">marine metagenome</name>
    <dbReference type="NCBI Taxonomy" id="408172"/>
    <lineage>
        <taxon>unclassified sequences</taxon>
        <taxon>metagenomes</taxon>
        <taxon>ecological metagenomes</taxon>
    </lineage>
</organism>
<feature type="non-terminal residue" evidence="1">
    <location>
        <position position="1"/>
    </location>
</feature>
<reference evidence="1" key="1">
    <citation type="submission" date="2018-05" db="EMBL/GenBank/DDBJ databases">
        <authorList>
            <person name="Lanie J.A."/>
            <person name="Ng W.-L."/>
            <person name="Kazmierczak K.M."/>
            <person name="Andrzejewski T.M."/>
            <person name="Davidsen T.M."/>
            <person name="Wayne K.J."/>
            <person name="Tettelin H."/>
            <person name="Glass J.I."/>
            <person name="Rusch D."/>
            <person name="Podicherti R."/>
            <person name="Tsui H.-C.T."/>
            <person name="Winkler M.E."/>
        </authorList>
    </citation>
    <scope>NUCLEOTIDE SEQUENCE</scope>
</reference>
<dbReference type="InterPro" id="IPR027417">
    <property type="entry name" value="P-loop_NTPase"/>
</dbReference>
<dbReference type="PANTHER" id="PTHR37816">
    <property type="entry name" value="YALI0E33011P"/>
    <property type="match status" value="1"/>
</dbReference>
<gene>
    <name evidence="1" type="ORF">METZ01_LOCUS139444</name>
</gene>
<dbReference type="PANTHER" id="PTHR37816:SF1">
    <property type="entry name" value="TOXIN"/>
    <property type="match status" value="1"/>
</dbReference>
<protein>
    <recommendedName>
        <fullName evidence="2">Adenylate kinase</fullName>
    </recommendedName>
</protein>
<proteinExistence type="predicted"/>
<dbReference type="SUPFAM" id="SSF52540">
    <property type="entry name" value="P-loop containing nucleoside triphosphate hydrolases"/>
    <property type="match status" value="1"/>
</dbReference>
<name>A0A381ZBK1_9ZZZZ</name>
<accession>A0A381ZBK1</accession>
<dbReference type="EMBL" id="UINC01020673">
    <property type="protein sequence ID" value="SVA86590.1"/>
    <property type="molecule type" value="Genomic_DNA"/>
</dbReference>
<dbReference type="Gene3D" id="3.40.50.300">
    <property type="entry name" value="P-loop containing nucleotide triphosphate hydrolases"/>
    <property type="match status" value="1"/>
</dbReference>
<sequence>VPGITHILAPLDHPLGEKINIRGGGGKTTLGRALSEKHGYHFVELDAIFWLPEWVERETDDFRVKTQEAINDSHGRWIVDGNYSSRLESLVTDQCDTVIWIDLPWFVMFWRITIRAISRAISREEICGENIESWRQMFSRDSLLWYLIKNRNSYRSRWEQFVPVMPENIPIIRIRSRKELNHFYNLHDLKK</sequence>
<dbReference type="AlphaFoldDB" id="A0A381ZBK1"/>
<dbReference type="InterPro" id="IPR052922">
    <property type="entry name" value="Cytidylate_Kinase-2"/>
</dbReference>
<evidence type="ECO:0000313" key="1">
    <source>
        <dbReference type="EMBL" id="SVA86590.1"/>
    </source>
</evidence>
<evidence type="ECO:0008006" key="2">
    <source>
        <dbReference type="Google" id="ProtNLM"/>
    </source>
</evidence>